<reference evidence="1 2" key="1">
    <citation type="journal article" date="2012" name="J. Bacteriol.">
        <title>Complete genome sequences of Methylophaga sp. strain JAM1 and Methylophaga sp. strain JAM7.</title>
        <authorList>
            <person name="Villeneuve C."/>
            <person name="Martineau C."/>
            <person name="Mauffrey F."/>
            <person name="Villemur R."/>
        </authorList>
    </citation>
    <scope>NUCLEOTIDE SEQUENCE [LARGE SCALE GENOMIC DNA]</scope>
    <source>
        <strain evidence="1 2">JAM1</strain>
    </source>
</reference>
<gene>
    <name evidence="1" type="ordered locus">Q7A_427</name>
</gene>
<organism evidence="1 2">
    <name type="scientific">Methylophaga nitratireducenticrescens</name>
    <dbReference type="NCBI Taxonomy" id="754476"/>
    <lineage>
        <taxon>Bacteria</taxon>
        <taxon>Pseudomonadati</taxon>
        <taxon>Pseudomonadota</taxon>
        <taxon>Gammaproteobacteria</taxon>
        <taxon>Thiotrichales</taxon>
        <taxon>Piscirickettsiaceae</taxon>
        <taxon>Methylophaga</taxon>
    </lineage>
</organism>
<protein>
    <submittedName>
        <fullName evidence="1">Uncharacterized protein</fullName>
    </submittedName>
</protein>
<dbReference type="HOGENOM" id="CLU_3081697_0_0_6"/>
<keyword evidence="2" id="KW-1185">Reference proteome</keyword>
<proteinExistence type="predicted"/>
<dbReference type="STRING" id="754476.Q7A_427"/>
<evidence type="ECO:0000313" key="2">
    <source>
        <dbReference type="Proteomes" id="UP000009144"/>
    </source>
</evidence>
<dbReference type="PATRIC" id="fig|754476.3.peg.423"/>
<dbReference type="Proteomes" id="UP000009144">
    <property type="component" value="Chromosome"/>
</dbReference>
<name>I1XFV9_METNJ</name>
<dbReference type="EMBL" id="CP003390">
    <property type="protein sequence ID" value="AFI83278.1"/>
    <property type="molecule type" value="Genomic_DNA"/>
</dbReference>
<sequence>MTAFRLTFLLDTDLPQHIFGKLKSYQVEYNDQFQPFRYAQPHYLGTLIYLLI</sequence>
<dbReference type="AlphaFoldDB" id="I1XFV9"/>
<reference evidence="1 2" key="2">
    <citation type="journal article" date="2013" name="Int. J. Syst. Evol. Microbiol.">
        <title>Methylophaga nitratireducenticrescens sp. nov. and Methylophaga frappieri sp. nov., isolated from the biofilm of the methanol-fed denitrification system treating the seawater at the Montreal Biodome.</title>
        <authorList>
            <person name="Villeneuve C."/>
            <person name="Martineau C."/>
            <person name="Mauffrey F."/>
            <person name="Villemur R."/>
        </authorList>
    </citation>
    <scope>NUCLEOTIDE SEQUENCE [LARGE SCALE GENOMIC DNA]</scope>
    <source>
        <strain evidence="1 2">JAM1</strain>
    </source>
</reference>
<accession>I1XFV9</accession>
<evidence type="ECO:0000313" key="1">
    <source>
        <dbReference type="EMBL" id="AFI83278.1"/>
    </source>
</evidence>